<dbReference type="AlphaFoldDB" id="A0A183F6M4"/>
<dbReference type="OrthoDB" id="7991969at2759"/>
<keyword evidence="3" id="KW-1185">Reference proteome</keyword>
<name>A0A183F6M4_HELPZ</name>
<reference evidence="2 3" key="1">
    <citation type="submission" date="2018-11" db="EMBL/GenBank/DDBJ databases">
        <authorList>
            <consortium name="Pathogen Informatics"/>
        </authorList>
    </citation>
    <scope>NUCLEOTIDE SEQUENCE [LARGE SCALE GENOMIC DNA]</scope>
</reference>
<accession>A0A3P7TJC7</accession>
<evidence type="ECO:0000313" key="2">
    <source>
        <dbReference type="EMBL" id="VDO21506.1"/>
    </source>
</evidence>
<sequence>MSDDEINLSSMKFTEKEWNGRDTKTKYIRLEQANHKGSIRESYEPEVDSNENLDIEDDAKYRVQRPRWSNVGGRGENVERRSPEDEGFIECSRDSACSPMCEQSGIRSISQSKSPAERRKNEIGRGAVLSRICDVLGEVSKQTGDDFDAFGEPELMEIYSKAQLYITWNEKKD</sequence>
<reference evidence="4" key="2">
    <citation type="submission" date="2019-09" db="UniProtKB">
        <authorList>
            <consortium name="WormBaseParasite"/>
        </authorList>
    </citation>
    <scope>IDENTIFICATION</scope>
</reference>
<organism evidence="3 4">
    <name type="scientific">Heligmosomoides polygyrus</name>
    <name type="common">Parasitic roundworm</name>
    <dbReference type="NCBI Taxonomy" id="6339"/>
    <lineage>
        <taxon>Eukaryota</taxon>
        <taxon>Metazoa</taxon>
        <taxon>Ecdysozoa</taxon>
        <taxon>Nematoda</taxon>
        <taxon>Chromadorea</taxon>
        <taxon>Rhabditida</taxon>
        <taxon>Rhabditina</taxon>
        <taxon>Rhabditomorpha</taxon>
        <taxon>Strongyloidea</taxon>
        <taxon>Heligmosomidae</taxon>
        <taxon>Heligmosomoides</taxon>
    </lineage>
</organism>
<evidence type="ECO:0000313" key="3">
    <source>
        <dbReference type="Proteomes" id="UP000050761"/>
    </source>
</evidence>
<evidence type="ECO:0000313" key="4">
    <source>
        <dbReference type="WBParaSite" id="HPBE_0000181601-mRNA-1"/>
    </source>
</evidence>
<accession>A0A183F6M4</accession>
<evidence type="ECO:0000256" key="1">
    <source>
        <dbReference type="SAM" id="MobiDB-lite"/>
    </source>
</evidence>
<proteinExistence type="predicted"/>
<dbReference type="EMBL" id="UZAH01002265">
    <property type="protein sequence ID" value="VDO21506.1"/>
    <property type="molecule type" value="Genomic_DNA"/>
</dbReference>
<dbReference type="WBParaSite" id="HPBE_0000181601-mRNA-1">
    <property type="protein sequence ID" value="HPBE_0000181601-mRNA-1"/>
    <property type="gene ID" value="HPBE_0000181601"/>
</dbReference>
<gene>
    <name evidence="2" type="ORF">HPBE_LOCUS1817</name>
</gene>
<protein>
    <submittedName>
        <fullName evidence="2 4">Uncharacterized protein</fullName>
    </submittedName>
</protein>
<feature type="region of interest" description="Disordered" evidence="1">
    <location>
        <begin position="68"/>
        <end position="87"/>
    </location>
</feature>
<dbReference type="Proteomes" id="UP000050761">
    <property type="component" value="Unassembled WGS sequence"/>
</dbReference>